<dbReference type="InterPro" id="IPR036872">
    <property type="entry name" value="CH_dom_sf"/>
</dbReference>
<evidence type="ECO:0000256" key="2">
    <source>
        <dbReference type="ARBA" id="ARBA00022553"/>
    </source>
</evidence>
<gene>
    <name evidence="14" type="primary">Micall1</name>
    <name evidence="14" type="ORF">G6Z76_0003909</name>
</gene>
<dbReference type="InterPro" id="IPR001715">
    <property type="entry name" value="CH_dom"/>
</dbReference>
<feature type="domain" description="BMERB" evidence="13">
    <location>
        <begin position="883"/>
        <end position="1043"/>
    </location>
</feature>
<keyword evidence="7 9" id="KW-0175">Coiled coil</keyword>
<feature type="compositionally biased region" description="Low complexity" evidence="10">
    <location>
        <begin position="849"/>
        <end position="868"/>
    </location>
</feature>
<feature type="region of interest" description="Disordered" evidence="10">
    <location>
        <begin position="293"/>
        <end position="566"/>
    </location>
</feature>
<dbReference type="PANTHER" id="PTHR23167">
    <property type="entry name" value="CALPONIN HOMOLOGY DOMAIN-CONTAINING PROTEIN DDB_G0272472-RELATED"/>
    <property type="match status" value="1"/>
</dbReference>
<feature type="compositionally biased region" description="Basic residues" evidence="10">
    <location>
        <begin position="1069"/>
        <end position="1087"/>
    </location>
</feature>
<comment type="caution">
    <text evidence="14">The sequence shown here is derived from an EMBL/GenBank/DDBJ whole genome shotgun (WGS) entry which is preliminary data.</text>
</comment>
<protein>
    <submittedName>
        <fullName evidence="14">MILK1 protein</fullName>
    </submittedName>
</protein>
<dbReference type="CDD" id="cd09400">
    <property type="entry name" value="LIM_like_1"/>
    <property type="match status" value="1"/>
</dbReference>
<feature type="compositionally biased region" description="Basic and acidic residues" evidence="10">
    <location>
        <begin position="227"/>
        <end position="262"/>
    </location>
</feature>
<feature type="domain" description="Calponin-homology (CH)" evidence="11">
    <location>
        <begin position="4"/>
        <end position="110"/>
    </location>
</feature>
<dbReference type="InterPro" id="IPR001781">
    <property type="entry name" value="Znf_LIM"/>
</dbReference>
<dbReference type="SMART" id="SM00033">
    <property type="entry name" value="CH"/>
    <property type="match status" value="1"/>
</dbReference>
<evidence type="ECO:0000313" key="14">
    <source>
        <dbReference type="EMBL" id="KAG5346172.1"/>
    </source>
</evidence>
<dbReference type="SMART" id="SM01203">
    <property type="entry name" value="DUF3585"/>
    <property type="match status" value="1"/>
</dbReference>
<feature type="compositionally biased region" description="Basic and acidic residues" evidence="10">
    <location>
        <begin position="471"/>
        <end position="507"/>
    </location>
</feature>
<feature type="region of interest" description="Disordered" evidence="10">
    <location>
        <begin position="227"/>
        <end position="271"/>
    </location>
</feature>
<dbReference type="Pfam" id="PF00307">
    <property type="entry name" value="CH"/>
    <property type="match status" value="1"/>
</dbReference>
<evidence type="ECO:0000256" key="1">
    <source>
        <dbReference type="ARBA" id="ARBA00004177"/>
    </source>
</evidence>
<dbReference type="Gene3D" id="2.10.110.10">
    <property type="entry name" value="Cysteine Rich Protein"/>
    <property type="match status" value="1"/>
</dbReference>
<dbReference type="GO" id="GO:0046872">
    <property type="term" value="F:metal ion binding"/>
    <property type="evidence" value="ECO:0007669"/>
    <property type="project" value="UniProtKB-KW"/>
</dbReference>
<dbReference type="SUPFAM" id="SSF47576">
    <property type="entry name" value="Calponin-homology domain, CH-domain"/>
    <property type="match status" value="1"/>
</dbReference>
<keyword evidence="15" id="KW-1185">Reference proteome</keyword>
<evidence type="ECO:0000256" key="9">
    <source>
        <dbReference type="SAM" id="Coils"/>
    </source>
</evidence>
<feature type="compositionally biased region" description="Polar residues" evidence="10">
    <location>
        <begin position="758"/>
        <end position="779"/>
    </location>
</feature>
<feature type="region of interest" description="Disordered" evidence="10">
    <location>
        <begin position="579"/>
        <end position="821"/>
    </location>
</feature>
<feature type="non-terminal residue" evidence="14">
    <location>
        <position position="1111"/>
    </location>
</feature>
<keyword evidence="4" id="KW-0967">Endosome</keyword>
<feature type="compositionally biased region" description="Acidic residues" evidence="10">
    <location>
        <begin position="321"/>
        <end position="345"/>
    </location>
</feature>
<evidence type="ECO:0000256" key="3">
    <source>
        <dbReference type="ARBA" id="ARBA00022723"/>
    </source>
</evidence>
<feature type="domain" description="LIM zinc-binding" evidence="12">
    <location>
        <begin position="166"/>
        <end position="227"/>
    </location>
</feature>
<keyword evidence="2" id="KW-0597">Phosphoprotein</keyword>
<feature type="region of interest" description="Disordered" evidence="10">
    <location>
        <begin position="837"/>
        <end position="886"/>
    </location>
</feature>
<dbReference type="Proteomes" id="UP000669903">
    <property type="component" value="Unassembled WGS sequence"/>
</dbReference>
<feature type="compositionally biased region" description="Low complexity" evidence="10">
    <location>
        <begin position="724"/>
        <end position="736"/>
    </location>
</feature>
<dbReference type="InterPro" id="IPR050540">
    <property type="entry name" value="F-actin_Monoox_Mical"/>
</dbReference>
<evidence type="ECO:0000256" key="5">
    <source>
        <dbReference type="ARBA" id="ARBA00022833"/>
    </source>
</evidence>
<accession>A0A836FX87</accession>
<dbReference type="GO" id="GO:0005768">
    <property type="term" value="C:endosome"/>
    <property type="evidence" value="ECO:0007669"/>
    <property type="project" value="UniProtKB-SubCell"/>
</dbReference>
<dbReference type="AlphaFoldDB" id="A0A836FX87"/>
<feature type="compositionally biased region" description="Basic and acidic residues" evidence="10">
    <location>
        <begin position="514"/>
        <end position="566"/>
    </location>
</feature>
<feature type="region of interest" description="Disordered" evidence="10">
    <location>
        <begin position="1052"/>
        <end position="1111"/>
    </location>
</feature>
<evidence type="ECO:0000256" key="8">
    <source>
        <dbReference type="PROSITE-ProRule" id="PRU00125"/>
    </source>
</evidence>
<keyword evidence="6 8" id="KW-0440">LIM domain</keyword>
<sequence length="1111" mass="127288">MGERRGTKALELWCRRITDGYPGVNVQNMTTSWRDGLAFCAMIHHFRPDLIDFNSLNKDDVYRNNELAFRTAEQHLGIPALLDAEDMASCMVPDRLSILTYLSQFYQTFGGSSPSRLATNRTTESADDRIAPVPESPKQKEESLDLMGQYKPEIFCVGSRLGMRRDPCAACGLPVFLAEKLLIARAPYHRTCFRCARCCNQLTPGNYYETEEGQYCCETCPDEEETDSVRHKYAESTMSDTEREKNEPRSLSDEEKTERKNVLENAAVPDLISHTSQMRKSFMTSHLLSEKFESTTEDTFASTKSDLDHRQETNSRIDSAFPDDDENEEDEEEEEEEQEEEEEEESHSSVTDSPDMEESNIERYDVHSALNSLDIRSDKDQRSTAISFHDIGKQRRDDNTKESPGCAGERANPETRLSLVQKRLQMFESRDKRDHVDGTDQSKKRIPVAQDITMVQGDSWDLSPDVLPMNEEERPEKRLEEDSIIKNTDKHKDSFENVGKQQKEDSKIANSEENFSKDFVRVNNEDHLNKDKPHENSAKVRSIERQKDNFTKIENERIENNKMDEEHYENAMGSSVLTAKGINLSDNENYPEDLNPFKSDEEDNAAEEGKPRTVINSSKSNKVSTNPFDSEDEDIEEPEPPKPAIRNKPENRGTSVTKRVLAAPQINLNPFWSDEEEEHGSDEENRDRTSSGNVPVPKPRTIKTTPEVNVVRRVDLDRGGLYASNSSLTSSESTTTPGGTYRKKKPAPQPPVAKELFPSNQHESPILKSHNSTLPSYHDSSLRTTPRARKTKPAPPPPMPTSTPRNISVGKGLSLDESPIIKLRDDDRSLNMWEDQKTNKDEANRNRQSLSSISCTDSSSYMSYTDKSVQGKWKRKKGPAPPRPIPHRRKIKVISMKDVKLELDEIELQQQGLERQGVRLEQLIRDKCESGPRTDDSSLGTDVEELVLELFALVNEKNELFRRQAELMLLRRQQRLEEEHVEVEYQIRCLMCQPEATKTDFDKQREEVLIQRLVEIVERRNEIVECLEMDRRREVEEDKSINKHMGLFAARNKNELASKDNDSSDAGKTKKGKTKEKVKEKKLKKATKKDADKDVDETEVKLKRHGKRKWF</sequence>
<dbReference type="PROSITE" id="PS00478">
    <property type="entry name" value="LIM_DOMAIN_1"/>
    <property type="match status" value="1"/>
</dbReference>
<dbReference type="Pfam" id="PF00412">
    <property type="entry name" value="LIM"/>
    <property type="match status" value="1"/>
</dbReference>
<feature type="compositionally biased region" description="Acidic residues" evidence="10">
    <location>
        <begin position="629"/>
        <end position="638"/>
    </location>
</feature>
<dbReference type="PANTHER" id="PTHR23167:SF84">
    <property type="entry name" value="ALPHA ACTININ 3-RELATED"/>
    <property type="match status" value="1"/>
</dbReference>
<feature type="compositionally biased region" description="Basic and acidic residues" evidence="10">
    <location>
        <begin position="390"/>
        <end position="401"/>
    </location>
</feature>
<feature type="coiled-coil region" evidence="9">
    <location>
        <begin position="896"/>
        <end position="923"/>
    </location>
</feature>
<comment type="subcellular location">
    <subcellularLocation>
        <location evidence="1">Endosome</location>
    </subcellularLocation>
</comment>
<evidence type="ECO:0000256" key="10">
    <source>
        <dbReference type="SAM" id="MobiDB-lite"/>
    </source>
</evidence>
<keyword evidence="3 8" id="KW-0479">Metal-binding</keyword>
<feature type="compositionally biased region" description="Polar residues" evidence="10">
    <location>
        <begin position="114"/>
        <end position="123"/>
    </location>
</feature>
<feature type="compositionally biased region" description="Basic and acidic residues" evidence="10">
    <location>
        <begin position="428"/>
        <end position="443"/>
    </location>
</feature>
<dbReference type="EMBL" id="JAANIC010001734">
    <property type="protein sequence ID" value="KAG5346172.1"/>
    <property type="molecule type" value="Genomic_DNA"/>
</dbReference>
<feature type="compositionally biased region" description="Basic and acidic residues" evidence="10">
    <location>
        <begin position="305"/>
        <end position="315"/>
    </location>
</feature>
<dbReference type="Pfam" id="PF12130">
    <property type="entry name" value="bMERB_dom"/>
    <property type="match status" value="1"/>
</dbReference>
<dbReference type="PROSITE" id="PS50023">
    <property type="entry name" value="LIM_DOMAIN_2"/>
    <property type="match status" value="1"/>
</dbReference>
<reference evidence="14" key="1">
    <citation type="submission" date="2020-03" db="EMBL/GenBank/DDBJ databases">
        <title>Relaxed selection underlies rapid genomic changes in the transitions from sociality to social parasitism in ants.</title>
        <authorList>
            <person name="Bi X."/>
        </authorList>
    </citation>
    <scope>NUCLEOTIDE SEQUENCE</scope>
    <source>
        <strain evidence="14">BGI-DK2014a</strain>
        <tissue evidence="14">Whole body</tissue>
    </source>
</reference>
<feature type="non-terminal residue" evidence="14">
    <location>
        <position position="1"/>
    </location>
</feature>
<keyword evidence="5 8" id="KW-0862">Zinc</keyword>
<proteinExistence type="predicted"/>
<feature type="region of interest" description="Disordered" evidence="10">
    <location>
        <begin position="114"/>
        <end position="142"/>
    </location>
</feature>
<dbReference type="PROSITE" id="PS50021">
    <property type="entry name" value="CH"/>
    <property type="match status" value="1"/>
</dbReference>
<dbReference type="FunFam" id="1.10.418.10:FF:000023">
    <property type="entry name" value="EH domain-binding protein 1 isoform X1"/>
    <property type="match status" value="1"/>
</dbReference>
<evidence type="ECO:0000313" key="15">
    <source>
        <dbReference type="Proteomes" id="UP000669903"/>
    </source>
</evidence>
<dbReference type="PROSITE" id="PS51848">
    <property type="entry name" value="BMERB"/>
    <property type="match status" value="1"/>
</dbReference>
<evidence type="ECO:0000256" key="6">
    <source>
        <dbReference type="ARBA" id="ARBA00023038"/>
    </source>
</evidence>
<evidence type="ECO:0000256" key="4">
    <source>
        <dbReference type="ARBA" id="ARBA00022753"/>
    </source>
</evidence>
<dbReference type="InterPro" id="IPR022735">
    <property type="entry name" value="bMERB_dom"/>
</dbReference>
<dbReference type="SMART" id="SM00132">
    <property type="entry name" value="LIM"/>
    <property type="match status" value="1"/>
</dbReference>
<feature type="compositionally biased region" description="Basic and acidic residues" evidence="10">
    <location>
        <begin position="1052"/>
        <end position="1068"/>
    </location>
</feature>
<name>A0A836FX87_9HYME</name>
<evidence type="ECO:0000259" key="13">
    <source>
        <dbReference type="PROSITE" id="PS51848"/>
    </source>
</evidence>
<feature type="compositionally biased region" description="Basic residues" evidence="10">
    <location>
        <begin position="1102"/>
        <end position="1111"/>
    </location>
</feature>
<evidence type="ECO:0000259" key="12">
    <source>
        <dbReference type="PROSITE" id="PS50023"/>
    </source>
</evidence>
<feature type="compositionally biased region" description="Polar residues" evidence="10">
    <location>
        <begin position="614"/>
        <end position="626"/>
    </location>
</feature>
<evidence type="ECO:0000256" key="7">
    <source>
        <dbReference type="ARBA" id="ARBA00023054"/>
    </source>
</evidence>
<dbReference type="Gene3D" id="1.10.418.10">
    <property type="entry name" value="Calponin-like domain"/>
    <property type="match status" value="1"/>
</dbReference>
<organism evidence="14 15">
    <name type="scientific">Acromyrmex charruanus</name>
    <dbReference type="NCBI Taxonomy" id="2715315"/>
    <lineage>
        <taxon>Eukaryota</taxon>
        <taxon>Metazoa</taxon>
        <taxon>Ecdysozoa</taxon>
        <taxon>Arthropoda</taxon>
        <taxon>Hexapoda</taxon>
        <taxon>Insecta</taxon>
        <taxon>Pterygota</taxon>
        <taxon>Neoptera</taxon>
        <taxon>Endopterygota</taxon>
        <taxon>Hymenoptera</taxon>
        <taxon>Apocrita</taxon>
        <taxon>Aculeata</taxon>
        <taxon>Formicoidea</taxon>
        <taxon>Formicidae</taxon>
        <taxon>Myrmicinae</taxon>
        <taxon>Acromyrmex</taxon>
    </lineage>
</organism>
<evidence type="ECO:0000259" key="11">
    <source>
        <dbReference type="PROSITE" id="PS50021"/>
    </source>
</evidence>